<protein>
    <submittedName>
        <fullName evidence="3">Uncharacterized protein</fullName>
    </submittedName>
</protein>
<gene>
    <name evidence="3" type="ORF">E1B00_07895</name>
</gene>
<evidence type="ECO:0000313" key="3">
    <source>
        <dbReference type="EMBL" id="TNJ35658.1"/>
    </source>
</evidence>
<feature type="chain" id="PRO_5023100779" evidence="2">
    <location>
        <begin position="32"/>
        <end position="103"/>
    </location>
</feature>
<reference evidence="3 4" key="1">
    <citation type="submission" date="2019-03" db="EMBL/GenBank/DDBJ databases">
        <title>Arenimonas daejeonensis sp. nov., isolated from compost.</title>
        <authorList>
            <person name="Jeon C.O."/>
        </authorList>
    </citation>
    <scope>NUCLEOTIDE SEQUENCE [LARGE SCALE GENOMIC DNA]</scope>
    <source>
        <strain evidence="3 4">R29</strain>
    </source>
</reference>
<dbReference type="AlphaFoldDB" id="A0A5C4RXF8"/>
<sequence length="103" mass="10862">MNANRPLTNRPHLAARLGLALLLALAGTAFADTAHAAADRSSTASLVQGSGALSSSGVVQFRIVIRDTLRLGVARQQDPARGPQTRTTVTREGDRELVTYAKP</sequence>
<proteinExistence type="predicted"/>
<evidence type="ECO:0000256" key="2">
    <source>
        <dbReference type="SAM" id="SignalP"/>
    </source>
</evidence>
<evidence type="ECO:0000256" key="1">
    <source>
        <dbReference type="SAM" id="MobiDB-lite"/>
    </source>
</evidence>
<dbReference type="EMBL" id="SMDR01000001">
    <property type="protein sequence ID" value="TNJ35658.1"/>
    <property type="molecule type" value="Genomic_DNA"/>
</dbReference>
<feature type="signal peptide" evidence="2">
    <location>
        <begin position="1"/>
        <end position="31"/>
    </location>
</feature>
<dbReference type="RefSeq" id="WP_139447320.1">
    <property type="nucleotide sequence ID" value="NZ_SMDR01000001.1"/>
</dbReference>
<dbReference type="Proteomes" id="UP000305760">
    <property type="component" value="Unassembled WGS sequence"/>
</dbReference>
<feature type="region of interest" description="Disordered" evidence="1">
    <location>
        <begin position="75"/>
        <end position="103"/>
    </location>
</feature>
<evidence type="ECO:0000313" key="4">
    <source>
        <dbReference type="Proteomes" id="UP000305760"/>
    </source>
</evidence>
<organism evidence="3 4">
    <name type="scientific">Arenimonas terrae</name>
    <dbReference type="NCBI Taxonomy" id="2546226"/>
    <lineage>
        <taxon>Bacteria</taxon>
        <taxon>Pseudomonadati</taxon>
        <taxon>Pseudomonadota</taxon>
        <taxon>Gammaproteobacteria</taxon>
        <taxon>Lysobacterales</taxon>
        <taxon>Lysobacteraceae</taxon>
        <taxon>Arenimonas</taxon>
    </lineage>
</organism>
<keyword evidence="2" id="KW-0732">Signal</keyword>
<accession>A0A5C4RXF8</accession>
<name>A0A5C4RXF8_9GAMM</name>
<keyword evidence="4" id="KW-1185">Reference proteome</keyword>
<comment type="caution">
    <text evidence="3">The sequence shown here is derived from an EMBL/GenBank/DDBJ whole genome shotgun (WGS) entry which is preliminary data.</text>
</comment>